<dbReference type="Proteomes" id="UP001058074">
    <property type="component" value="Unassembled WGS sequence"/>
</dbReference>
<comment type="caution">
    <text evidence="1">The sequence shown here is derived from an EMBL/GenBank/DDBJ whole genome shotgun (WGS) entry which is preliminary data.</text>
</comment>
<protein>
    <submittedName>
        <fullName evidence="1">Uncharacterized protein</fullName>
    </submittedName>
</protein>
<reference evidence="1" key="1">
    <citation type="journal article" date="2025" name="Int. J. Syst. Evol. Microbiol.">
        <title>Inconstantimicrobium mannanitabidum sp. nov., a novel member of the family Clostridiaceae isolated from anoxic soil under the treatment of reductive soil disinfestation.</title>
        <authorList>
            <person name="Ueki A."/>
            <person name="Tonouchi A."/>
            <person name="Honma S."/>
            <person name="Kaku N."/>
            <person name="Ueki K."/>
        </authorList>
    </citation>
    <scope>NUCLEOTIDE SEQUENCE</scope>
    <source>
        <strain evidence="1">TW13</strain>
    </source>
</reference>
<proteinExistence type="predicted"/>
<gene>
    <name evidence="1" type="ORF">rsdtw13_10930</name>
</gene>
<dbReference type="EMBL" id="BROD01000001">
    <property type="protein sequence ID" value="GKX65835.1"/>
    <property type="molecule type" value="Genomic_DNA"/>
</dbReference>
<accession>A0ACB5R9H8</accession>
<evidence type="ECO:0000313" key="1">
    <source>
        <dbReference type="EMBL" id="GKX65835.1"/>
    </source>
</evidence>
<keyword evidence="2" id="KW-1185">Reference proteome</keyword>
<name>A0ACB5R9H8_9CLOT</name>
<evidence type="ECO:0000313" key="2">
    <source>
        <dbReference type="Proteomes" id="UP001058074"/>
    </source>
</evidence>
<organism evidence="1 2">
    <name type="scientific">Inconstantimicrobium mannanitabidum</name>
    <dbReference type="NCBI Taxonomy" id="1604901"/>
    <lineage>
        <taxon>Bacteria</taxon>
        <taxon>Bacillati</taxon>
        <taxon>Bacillota</taxon>
        <taxon>Clostridia</taxon>
        <taxon>Eubacteriales</taxon>
        <taxon>Clostridiaceae</taxon>
        <taxon>Inconstantimicrobium</taxon>
    </lineage>
</organism>
<sequence>MTILDVQEELFKVVIEAYDRISDKFDFIANKYAIEIKVGDSIQDLSYRDDISLQIRIVGLETNKIDIEQKAIDIDLLINKADIGTFYIVRNNVYYSSYSDDDKFNVVLQYTIQNY</sequence>